<evidence type="ECO:0000256" key="2">
    <source>
        <dbReference type="SAM" id="Phobius"/>
    </source>
</evidence>
<sequence>MALLKSKYISLFQKKVKASSLVETLVATVIIVLIFAIASLTLNNVFLSSIKNNTDEINRELNKLQYQLSNEKIKVPYNDTFKDWEITIEKTTESTINFITFEATHKNYKKTVTKKLIDASK</sequence>
<dbReference type="STRING" id="1850246.LPB138_08870"/>
<evidence type="ECO:0000313" key="3">
    <source>
        <dbReference type="EMBL" id="AOW20781.1"/>
    </source>
</evidence>
<dbReference type="KEGG" id="lul:LPB138_08870"/>
<proteinExistence type="predicted"/>
<dbReference type="AlphaFoldDB" id="A0A1D8P8C0"/>
<dbReference type="OrthoDB" id="1190115at2"/>
<dbReference type="RefSeq" id="WP_070236945.1">
    <property type="nucleotide sequence ID" value="NZ_CP017478.1"/>
</dbReference>
<gene>
    <name evidence="3" type="ORF">LPB138_08870</name>
</gene>
<keyword evidence="2" id="KW-0472">Membrane</keyword>
<protein>
    <recommendedName>
        <fullName evidence="5">Type II secretion system protein</fullName>
    </recommendedName>
</protein>
<dbReference type="EMBL" id="CP017478">
    <property type="protein sequence ID" value="AOW20781.1"/>
    <property type="molecule type" value="Genomic_DNA"/>
</dbReference>
<keyword evidence="2" id="KW-1133">Transmembrane helix</keyword>
<feature type="transmembrane region" description="Helical" evidence="2">
    <location>
        <begin position="21"/>
        <end position="42"/>
    </location>
</feature>
<evidence type="ECO:0000313" key="4">
    <source>
        <dbReference type="Proteomes" id="UP000176050"/>
    </source>
</evidence>
<organism evidence="3 4">
    <name type="scientific">Urechidicola croceus</name>
    <dbReference type="NCBI Taxonomy" id="1850246"/>
    <lineage>
        <taxon>Bacteria</taxon>
        <taxon>Pseudomonadati</taxon>
        <taxon>Bacteroidota</taxon>
        <taxon>Flavobacteriia</taxon>
        <taxon>Flavobacteriales</taxon>
        <taxon>Flavobacteriaceae</taxon>
        <taxon>Urechidicola</taxon>
    </lineage>
</organism>
<name>A0A1D8P8C0_9FLAO</name>
<reference evidence="3 4" key="1">
    <citation type="submission" date="2016-10" db="EMBL/GenBank/DDBJ databases">
        <title>Lutibacter sp. LPB0138, isolated from marine gastropod.</title>
        <authorList>
            <person name="Kim E."/>
            <person name="Yi H."/>
        </authorList>
    </citation>
    <scope>NUCLEOTIDE SEQUENCE [LARGE SCALE GENOMIC DNA]</scope>
    <source>
        <strain evidence="3 4">LPB0138</strain>
    </source>
</reference>
<evidence type="ECO:0008006" key="5">
    <source>
        <dbReference type="Google" id="ProtNLM"/>
    </source>
</evidence>
<accession>A0A1D8P8C0</accession>
<feature type="coiled-coil region" evidence="1">
    <location>
        <begin position="47"/>
        <end position="74"/>
    </location>
</feature>
<evidence type="ECO:0000256" key="1">
    <source>
        <dbReference type="SAM" id="Coils"/>
    </source>
</evidence>
<keyword evidence="2" id="KW-0812">Transmembrane</keyword>
<dbReference type="Proteomes" id="UP000176050">
    <property type="component" value="Chromosome"/>
</dbReference>
<keyword evidence="4" id="KW-1185">Reference proteome</keyword>
<keyword evidence="1" id="KW-0175">Coiled coil</keyword>